<comment type="caution">
    <text evidence="2">The sequence shown here is derived from an EMBL/GenBank/DDBJ whole genome shotgun (WGS) entry which is preliminary data.</text>
</comment>
<evidence type="ECO:0000256" key="1">
    <source>
        <dbReference type="SAM" id="MobiDB-lite"/>
    </source>
</evidence>
<dbReference type="EMBL" id="AZAC01000002">
    <property type="protein sequence ID" value="KIX15501.1"/>
    <property type="molecule type" value="Genomic_DNA"/>
</dbReference>
<dbReference type="Gene3D" id="1.25.40.10">
    <property type="entry name" value="Tetratricopeptide repeat domain"/>
    <property type="match status" value="1"/>
</dbReference>
<accession>A0A0D2JIM0</accession>
<dbReference type="SUPFAM" id="SSF48452">
    <property type="entry name" value="TPR-like"/>
    <property type="match status" value="1"/>
</dbReference>
<dbReference type="AlphaFoldDB" id="A0A0D2JIM0"/>
<dbReference type="Pfam" id="PF14559">
    <property type="entry name" value="TPR_19"/>
    <property type="match status" value="1"/>
</dbReference>
<gene>
    <name evidence="2" type="ORF">X474_01890</name>
</gene>
<name>A0A0D2JIM0_9BACT</name>
<protein>
    <submittedName>
        <fullName evidence="2">Uncharacterized protein</fullName>
    </submittedName>
</protein>
<feature type="region of interest" description="Disordered" evidence="1">
    <location>
        <begin position="1"/>
        <end position="22"/>
    </location>
</feature>
<dbReference type="InParanoid" id="A0A0D2JIM0"/>
<dbReference type="Proteomes" id="UP000032233">
    <property type="component" value="Unassembled WGS sequence"/>
</dbReference>
<dbReference type="InterPro" id="IPR011990">
    <property type="entry name" value="TPR-like_helical_dom_sf"/>
</dbReference>
<organism evidence="2 3">
    <name type="scientific">Dethiosulfatarculus sandiegensis</name>
    <dbReference type="NCBI Taxonomy" id="1429043"/>
    <lineage>
        <taxon>Bacteria</taxon>
        <taxon>Pseudomonadati</taxon>
        <taxon>Thermodesulfobacteriota</taxon>
        <taxon>Desulfarculia</taxon>
        <taxon>Desulfarculales</taxon>
        <taxon>Desulfarculaceae</taxon>
        <taxon>Dethiosulfatarculus</taxon>
    </lineage>
</organism>
<reference evidence="2 3" key="1">
    <citation type="submission" date="2013-11" db="EMBL/GenBank/DDBJ databases">
        <title>Metagenomic analysis of a methanogenic consortium involved in long chain n-alkane degradation.</title>
        <authorList>
            <person name="Davidova I.A."/>
            <person name="Callaghan A.V."/>
            <person name="Wawrik B."/>
            <person name="Pruitt S."/>
            <person name="Marks C."/>
            <person name="Duncan K.E."/>
            <person name="Suflita J.M."/>
        </authorList>
    </citation>
    <scope>NUCLEOTIDE SEQUENCE [LARGE SCALE GENOMIC DNA]</scope>
    <source>
        <strain evidence="2 3">SPR</strain>
    </source>
</reference>
<keyword evidence="3" id="KW-1185">Reference proteome</keyword>
<proteinExistence type="predicted"/>
<dbReference type="STRING" id="1429043.X474_01890"/>
<sequence length="103" mass="11394">MVALLDKAHLQSSTGNPAAAGASLERALRIEPRNPVLWSELAKARLDQGRYRQAINLAAKSNSLARGKEKLRTKNWRIIGRARNKLGDYKGAEAAFKRAEQGR</sequence>
<evidence type="ECO:0000313" key="3">
    <source>
        <dbReference type="Proteomes" id="UP000032233"/>
    </source>
</evidence>
<evidence type="ECO:0000313" key="2">
    <source>
        <dbReference type="EMBL" id="KIX15501.1"/>
    </source>
</evidence>